<dbReference type="RefSeq" id="WP_171204952.1">
    <property type="nucleotide sequence ID" value="NZ_WVRA01000001.1"/>
</dbReference>
<reference evidence="2" key="1">
    <citation type="submission" date="2019-12" db="EMBL/GenBank/DDBJ databases">
        <title>Ruegeria JWLKs population differentiation of coral mucus and skeleton niches.</title>
        <authorList>
            <person name="Luo D."/>
        </authorList>
    </citation>
    <scope>NUCLEOTIDE SEQUENCE</scope>
    <source>
        <strain evidence="2">HKCCD6181</strain>
    </source>
</reference>
<feature type="domain" description="Bacteriophage phiJL001 Gp84 C-terminal" evidence="1">
    <location>
        <begin position="195"/>
        <end position="277"/>
    </location>
</feature>
<accession>A0AA90YQM3</accession>
<dbReference type="Pfam" id="PF09356">
    <property type="entry name" value="Phage_BR0599"/>
    <property type="match status" value="1"/>
</dbReference>
<gene>
    <name evidence="2" type="ORF">GS634_01375</name>
</gene>
<dbReference type="InterPro" id="IPR011928">
    <property type="entry name" value="Phage_phiJL001_Gp84"/>
</dbReference>
<sequence>MAEDIKGLHAHLQSGLTTVCRCWAIKRTDGQEYGFTDHDMELSFDGLTFKASTGLTAAAIEQATGLSIDNTEAMGALSDAAIRDEDIEAGRFDGAEVRAWLVNWADLDQRVLQFRGSIGELRRSGGAFHAELRGLTDLLNRPLGRVYQKPCTAVLGDRACRFNTDTPGYWFDGVISGFDGGTLLHVAGGQTIEEGWFERGRVDVLSGSAKGLWSSIKNDRQTATGREITLWSGFGASLAIGDSVKLRAGCDKRMETCQFKFNNFLNFQGFPDLPGEDWVMAVPKKSKANSGGSLR</sequence>
<protein>
    <submittedName>
        <fullName evidence="2">DUF2163 domain-containing protein</fullName>
    </submittedName>
</protein>
<organism evidence="2 3">
    <name type="scientific">Ruegeria atlantica</name>
    <dbReference type="NCBI Taxonomy" id="81569"/>
    <lineage>
        <taxon>Bacteria</taxon>
        <taxon>Pseudomonadati</taxon>
        <taxon>Pseudomonadota</taxon>
        <taxon>Alphaproteobacteria</taxon>
        <taxon>Rhodobacterales</taxon>
        <taxon>Roseobacteraceae</taxon>
        <taxon>Ruegeria</taxon>
    </lineage>
</organism>
<comment type="caution">
    <text evidence="2">The sequence shown here is derived from an EMBL/GenBank/DDBJ whole genome shotgun (WGS) entry which is preliminary data.</text>
</comment>
<name>A0AA90YQM3_9RHOB</name>
<proteinExistence type="predicted"/>
<dbReference type="Pfam" id="PF09931">
    <property type="entry name" value="Phage_phiJL001_Gp84_N"/>
    <property type="match status" value="1"/>
</dbReference>
<dbReference type="NCBIfam" id="TIGR02218">
    <property type="entry name" value="phg_TIGR02218"/>
    <property type="match status" value="1"/>
</dbReference>
<evidence type="ECO:0000259" key="1">
    <source>
        <dbReference type="Pfam" id="PF09356"/>
    </source>
</evidence>
<dbReference type="EMBL" id="WVRA01000001">
    <property type="protein sequence ID" value="NOE16771.1"/>
    <property type="molecule type" value="Genomic_DNA"/>
</dbReference>
<evidence type="ECO:0000313" key="3">
    <source>
        <dbReference type="Proteomes" id="UP000597886"/>
    </source>
</evidence>
<dbReference type="InterPro" id="IPR018964">
    <property type="entry name" value="Phage_phiJL001_Gp84_C"/>
</dbReference>
<evidence type="ECO:0000313" key="2">
    <source>
        <dbReference type="EMBL" id="NOE16771.1"/>
    </source>
</evidence>
<dbReference type="Proteomes" id="UP000597886">
    <property type="component" value="Unassembled WGS sequence"/>
</dbReference>
<dbReference type="AlphaFoldDB" id="A0AA90YQM3"/>